<feature type="domain" description="DUF6455" evidence="1">
    <location>
        <begin position="12"/>
        <end position="90"/>
    </location>
</feature>
<dbReference type="Pfam" id="PF20056">
    <property type="entry name" value="DUF6455"/>
    <property type="match status" value="1"/>
</dbReference>
<gene>
    <name evidence="2" type="ORF">SAMN05421853_101321</name>
</gene>
<proteinExistence type="predicted"/>
<evidence type="ECO:0000259" key="1">
    <source>
        <dbReference type="Pfam" id="PF20056"/>
    </source>
</evidence>
<name>A0A1I5V4A1_9RHOB</name>
<protein>
    <recommendedName>
        <fullName evidence="1">DUF6455 domain-containing protein</fullName>
    </recommendedName>
</protein>
<reference evidence="3" key="1">
    <citation type="submission" date="2016-10" db="EMBL/GenBank/DDBJ databases">
        <authorList>
            <person name="Varghese N."/>
            <person name="Submissions S."/>
        </authorList>
    </citation>
    <scope>NUCLEOTIDE SEQUENCE [LARGE SCALE GENOMIC DNA]</scope>
    <source>
        <strain evidence="3">JCM 10271</strain>
    </source>
</reference>
<dbReference type="AlphaFoldDB" id="A0A1I5V4A1"/>
<dbReference type="STRING" id="93684.SAMN05421853_101321"/>
<sequence length="93" mass="10157">MTLKDGFPRPIGDRRAHLMRVRRMAKTLGADPAAARQAGDLSHGDWADIVERCRHCPAPGQCDRWLSRHADADAAMPGCLNAVRLAKLKDGNA</sequence>
<evidence type="ECO:0000313" key="2">
    <source>
        <dbReference type="EMBL" id="SFQ02271.1"/>
    </source>
</evidence>
<dbReference type="Proteomes" id="UP000243106">
    <property type="component" value="Unassembled WGS sequence"/>
</dbReference>
<keyword evidence="3" id="KW-1185">Reference proteome</keyword>
<dbReference type="RefSeq" id="WP_093009029.1">
    <property type="nucleotide sequence ID" value="NZ_FOXV01000001.1"/>
</dbReference>
<accession>A0A1I5V4A1</accession>
<evidence type="ECO:0000313" key="3">
    <source>
        <dbReference type="Proteomes" id="UP000243106"/>
    </source>
</evidence>
<dbReference type="InterPro" id="IPR045601">
    <property type="entry name" value="DUF6455"/>
</dbReference>
<dbReference type="EMBL" id="FOXV01000001">
    <property type="protein sequence ID" value="SFQ02271.1"/>
    <property type="molecule type" value="Genomic_DNA"/>
</dbReference>
<organism evidence="2 3">
    <name type="scientific">Roseivivax halotolerans</name>
    <dbReference type="NCBI Taxonomy" id="93684"/>
    <lineage>
        <taxon>Bacteria</taxon>
        <taxon>Pseudomonadati</taxon>
        <taxon>Pseudomonadota</taxon>
        <taxon>Alphaproteobacteria</taxon>
        <taxon>Rhodobacterales</taxon>
        <taxon>Roseobacteraceae</taxon>
        <taxon>Roseivivax</taxon>
    </lineage>
</organism>